<sequence>MFGYDGIFRTYAVGDTLRATSDKPSVYLESQHEAALRMYGSIEIFDKYDELTTNFSSILEFYRPDTPDQVNLRNVSGFLDNLVVHAKQFTALVHKDLKSYPNPHTSREDEAPDEQP</sequence>
<proteinExistence type="predicted"/>
<accession>A0A919PJK4</accession>
<dbReference type="EMBL" id="BONQ01000050">
    <property type="protein sequence ID" value="GIG45337.1"/>
    <property type="molecule type" value="Genomic_DNA"/>
</dbReference>
<organism evidence="1 2">
    <name type="scientific">Dactylosporangium siamense</name>
    <dbReference type="NCBI Taxonomy" id="685454"/>
    <lineage>
        <taxon>Bacteria</taxon>
        <taxon>Bacillati</taxon>
        <taxon>Actinomycetota</taxon>
        <taxon>Actinomycetes</taxon>
        <taxon>Micromonosporales</taxon>
        <taxon>Micromonosporaceae</taxon>
        <taxon>Dactylosporangium</taxon>
    </lineage>
</organism>
<dbReference type="AlphaFoldDB" id="A0A919PJK4"/>
<dbReference type="RefSeq" id="WP_203847119.1">
    <property type="nucleotide sequence ID" value="NZ_BAAAVW010000009.1"/>
</dbReference>
<name>A0A919PJK4_9ACTN</name>
<keyword evidence="2" id="KW-1185">Reference proteome</keyword>
<protein>
    <submittedName>
        <fullName evidence="1">Uncharacterized protein</fullName>
    </submittedName>
</protein>
<comment type="caution">
    <text evidence="1">The sequence shown here is derived from an EMBL/GenBank/DDBJ whole genome shotgun (WGS) entry which is preliminary data.</text>
</comment>
<evidence type="ECO:0000313" key="1">
    <source>
        <dbReference type="EMBL" id="GIG45337.1"/>
    </source>
</evidence>
<reference evidence="1" key="1">
    <citation type="submission" date="2021-01" db="EMBL/GenBank/DDBJ databases">
        <title>Whole genome shotgun sequence of Dactylosporangium siamense NBRC 106093.</title>
        <authorList>
            <person name="Komaki H."/>
            <person name="Tamura T."/>
        </authorList>
    </citation>
    <scope>NUCLEOTIDE SEQUENCE</scope>
    <source>
        <strain evidence="1">NBRC 106093</strain>
    </source>
</reference>
<gene>
    <name evidence="1" type="ORF">Dsi01nite_033780</name>
</gene>
<evidence type="ECO:0000313" key="2">
    <source>
        <dbReference type="Proteomes" id="UP000660611"/>
    </source>
</evidence>
<dbReference type="Proteomes" id="UP000660611">
    <property type="component" value="Unassembled WGS sequence"/>
</dbReference>